<dbReference type="InterPro" id="IPR019554">
    <property type="entry name" value="Soluble_ligand-bd"/>
</dbReference>
<evidence type="ECO:0000256" key="2">
    <source>
        <dbReference type="SAM" id="MobiDB-lite"/>
    </source>
</evidence>
<dbReference type="RefSeq" id="WP_148595962.1">
    <property type="nucleotide sequence ID" value="NZ_CP042997.1"/>
</dbReference>
<evidence type="ECO:0000313" key="7">
    <source>
        <dbReference type="Proteomes" id="UP000324233"/>
    </source>
</evidence>
<proteinExistence type="predicted"/>
<gene>
    <name evidence="6" type="ORF">OJF2_48150</name>
</gene>
<dbReference type="PROSITE" id="PS51257">
    <property type="entry name" value="PROKAR_LIPOPROTEIN"/>
    <property type="match status" value="1"/>
</dbReference>
<evidence type="ECO:0000256" key="1">
    <source>
        <dbReference type="ARBA" id="ARBA00022729"/>
    </source>
</evidence>
<dbReference type="KEGG" id="agv:OJF2_48150"/>
<keyword evidence="7" id="KW-1185">Reference proteome</keyword>
<dbReference type="OrthoDB" id="279464at2"/>
<dbReference type="GO" id="GO:0015159">
    <property type="term" value="F:polysaccharide transmembrane transporter activity"/>
    <property type="evidence" value="ECO:0007669"/>
    <property type="project" value="InterPro"/>
</dbReference>
<dbReference type="InterPro" id="IPR049712">
    <property type="entry name" value="Poly_export"/>
</dbReference>
<dbReference type="PANTHER" id="PTHR33619:SF3">
    <property type="entry name" value="POLYSACCHARIDE EXPORT PROTEIN GFCE-RELATED"/>
    <property type="match status" value="1"/>
</dbReference>
<organism evidence="6 7">
    <name type="scientific">Aquisphaera giovannonii</name>
    <dbReference type="NCBI Taxonomy" id="406548"/>
    <lineage>
        <taxon>Bacteria</taxon>
        <taxon>Pseudomonadati</taxon>
        <taxon>Planctomycetota</taxon>
        <taxon>Planctomycetia</taxon>
        <taxon>Isosphaerales</taxon>
        <taxon>Isosphaeraceae</taxon>
        <taxon>Aquisphaera</taxon>
    </lineage>
</organism>
<evidence type="ECO:0000259" key="4">
    <source>
        <dbReference type="Pfam" id="PF02563"/>
    </source>
</evidence>
<feature type="signal peptide" evidence="3">
    <location>
        <begin position="1"/>
        <end position="23"/>
    </location>
</feature>
<reference evidence="6 7" key="1">
    <citation type="submission" date="2019-08" db="EMBL/GenBank/DDBJ databases">
        <title>Deep-cultivation of Planctomycetes and their phenomic and genomic characterization uncovers novel biology.</title>
        <authorList>
            <person name="Wiegand S."/>
            <person name="Jogler M."/>
            <person name="Boedeker C."/>
            <person name="Pinto D."/>
            <person name="Vollmers J."/>
            <person name="Rivas-Marin E."/>
            <person name="Kohn T."/>
            <person name="Peeters S.H."/>
            <person name="Heuer A."/>
            <person name="Rast P."/>
            <person name="Oberbeckmann S."/>
            <person name="Bunk B."/>
            <person name="Jeske O."/>
            <person name="Meyerdierks A."/>
            <person name="Storesund J.E."/>
            <person name="Kallscheuer N."/>
            <person name="Luecker S."/>
            <person name="Lage O.M."/>
            <person name="Pohl T."/>
            <person name="Merkel B.J."/>
            <person name="Hornburger P."/>
            <person name="Mueller R.-W."/>
            <person name="Bruemmer F."/>
            <person name="Labrenz M."/>
            <person name="Spormann A.M."/>
            <person name="Op den Camp H."/>
            <person name="Overmann J."/>
            <person name="Amann R."/>
            <person name="Jetten M.S.M."/>
            <person name="Mascher T."/>
            <person name="Medema M.H."/>
            <person name="Devos D.P."/>
            <person name="Kaster A.-K."/>
            <person name="Ovreas L."/>
            <person name="Rohde M."/>
            <person name="Galperin M.Y."/>
            <person name="Jogler C."/>
        </authorList>
    </citation>
    <scope>NUCLEOTIDE SEQUENCE [LARGE SCALE GENOMIC DNA]</scope>
    <source>
        <strain evidence="6 7">OJF2</strain>
    </source>
</reference>
<dbReference type="Gene3D" id="3.30.1950.10">
    <property type="entry name" value="wza like domain"/>
    <property type="match status" value="1"/>
</dbReference>
<evidence type="ECO:0000256" key="3">
    <source>
        <dbReference type="SAM" id="SignalP"/>
    </source>
</evidence>
<evidence type="ECO:0000313" key="6">
    <source>
        <dbReference type="EMBL" id="QEH36255.1"/>
    </source>
</evidence>
<accession>A0A5B9W844</accession>
<dbReference type="EMBL" id="CP042997">
    <property type="protein sequence ID" value="QEH36255.1"/>
    <property type="molecule type" value="Genomic_DNA"/>
</dbReference>
<feature type="compositionally biased region" description="Basic and acidic residues" evidence="2">
    <location>
        <begin position="129"/>
        <end position="148"/>
    </location>
</feature>
<evidence type="ECO:0000259" key="5">
    <source>
        <dbReference type="Pfam" id="PF10531"/>
    </source>
</evidence>
<feature type="region of interest" description="Disordered" evidence="2">
    <location>
        <begin position="124"/>
        <end position="148"/>
    </location>
</feature>
<dbReference type="InterPro" id="IPR003715">
    <property type="entry name" value="Poly_export_N"/>
</dbReference>
<feature type="domain" description="Polysaccharide export protein N-terminal" evidence="4">
    <location>
        <begin position="48"/>
        <end position="112"/>
    </location>
</feature>
<dbReference type="AlphaFoldDB" id="A0A5B9W844"/>
<dbReference type="Gene3D" id="3.10.560.10">
    <property type="entry name" value="Outer membrane lipoprotein wza domain like"/>
    <property type="match status" value="1"/>
</dbReference>
<name>A0A5B9W844_9BACT</name>
<dbReference type="Proteomes" id="UP000324233">
    <property type="component" value="Chromosome"/>
</dbReference>
<feature type="domain" description="Soluble ligand binding" evidence="5">
    <location>
        <begin position="164"/>
        <end position="208"/>
    </location>
</feature>
<protein>
    <submittedName>
        <fullName evidence="6">Polysaccharide biosynthesis/export protein</fullName>
    </submittedName>
</protein>
<sequence precursor="true">MGRTRKIRRAGLLLTLVVGFASGCQTVKTPEEKIANSNIPSEFKKVTMPEYVIEPPDLVLVEVLEALPGRPISGERLVRPDGKISLGWYGEVYVAGLTISEAKEKIIFHLRKSLSDEALGLYEDEEGDEGGHHKLDKDGKPMHKDPKDSETVFVDVTGYNSKNYYVLGDVAAPGRLPITGNETVLDALEFAGGLLPTAAPRNIRLVRPAPPGACCEQTLPVNIAAIMSGGDSTTNYQLMPGDRLVIYRDPIVRTTVFLDRLAAPFQTVLNSMLQYSFTARSIEFLSLGVRGTAGAANTATTTPTLPNQPGAR</sequence>
<feature type="chain" id="PRO_5022764642" evidence="3">
    <location>
        <begin position="24"/>
        <end position="312"/>
    </location>
</feature>
<dbReference type="Pfam" id="PF10531">
    <property type="entry name" value="SLBB"/>
    <property type="match status" value="1"/>
</dbReference>
<dbReference type="Pfam" id="PF02563">
    <property type="entry name" value="Poly_export"/>
    <property type="match status" value="1"/>
</dbReference>
<keyword evidence="1 3" id="KW-0732">Signal</keyword>
<dbReference type="PANTHER" id="PTHR33619">
    <property type="entry name" value="POLYSACCHARIDE EXPORT PROTEIN GFCE-RELATED"/>
    <property type="match status" value="1"/>
</dbReference>